<keyword evidence="2" id="KW-1003">Cell membrane</keyword>
<proteinExistence type="predicted"/>
<name>A0A9W6NKP2_9ACTN</name>
<evidence type="ECO:0000256" key="4">
    <source>
        <dbReference type="ARBA" id="ARBA00022989"/>
    </source>
</evidence>
<dbReference type="GO" id="GO:0005886">
    <property type="term" value="C:plasma membrane"/>
    <property type="evidence" value="ECO:0007669"/>
    <property type="project" value="UniProtKB-SubCell"/>
</dbReference>
<organism evidence="7 8">
    <name type="scientific">Dactylosporangium matsuzakiense</name>
    <dbReference type="NCBI Taxonomy" id="53360"/>
    <lineage>
        <taxon>Bacteria</taxon>
        <taxon>Bacillati</taxon>
        <taxon>Actinomycetota</taxon>
        <taxon>Actinomycetes</taxon>
        <taxon>Micromonosporales</taxon>
        <taxon>Micromonosporaceae</taxon>
        <taxon>Dactylosporangium</taxon>
    </lineage>
</organism>
<evidence type="ECO:0000313" key="8">
    <source>
        <dbReference type="Proteomes" id="UP001143480"/>
    </source>
</evidence>
<comment type="caution">
    <text evidence="7">The sequence shown here is derived from an EMBL/GenBank/DDBJ whole genome shotgun (WGS) entry which is preliminary data.</text>
</comment>
<feature type="transmembrane region" description="Helical" evidence="6">
    <location>
        <begin position="25"/>
        <end position="43"/>
    </location>
</feature>
<protein>
    <submittedName>
        <fullName evidence="7">Uncharacterized protein</fullName>
    </submittedName>
</protein>
<keyword evidence="8" id="KW-1185">Reference proteome</keyword>
<keyword evidence="3 6" id="KW-0812">Transmembrane</keyword>
<dbReference type="RefSeq" id="WP_261965468.1">
    <property type="nucleotide sequence ID" value="NZ_BAAAXA010000001.1"/>
</dbReference>
<accession>A0A9W6NKP2</accession>
<reference evidence="7" key="2">
    <citation type="submission" date="2023-01" db="EMBL/GenBank/DDBJ databases">
        <authorList>
            <person name="Sun Q."/>
            <person name="Evtushenko L."/>
        </authorList>
    </citation>
    <scope>NUCLEOTIDE SEQUENCE</scope>
    <source>
        <strain evidence="7">VKM Ac-1321</strain>
    </source>
</reference>
<comment type="subcellular location">
    <subcellularLocation>
        <location evidence="1">Cell membrane</location>
        <topology evidence="1">Multi-pass membrane protein</topology>
    </subcellularLocation>
</comment>
<evidence type="ECO:0000256" key="2">
    <source>
        <dbReference type="ARBA" id="ARBA00022475"/>
    </source>
</evidence>
<dbReference type="AlphaFoldDB" id="A0A9W6NKP2"/>
<dbReference type="EMBL" id="BSFP01000013">
    <property type="protein sequence ID" value="GLL01120.1"/>
    <property type="molecule type" value="Genomic_DNA"/>
</dbReference>
<evidence type="ECO:0000256" key="6">
    <source>
        <dbReference type="SAM" id="Phobius"/>
    </source>
</evidence>
<dbReference type="Proteomes" id="UP001143480">
    <property type="component" value="Unassembled WGS sequence"/>
</dbReference>
<reference evidence="7" key="1">
    <citation type="journal article" date="2014" name="Int. J. Syst. Evol. Microbiol.">
        <title>Complete genome sequence of Corynebacterium casei LMG S-19264T (=DSM 44701T), isolated from a smear-ripened cheese.</title>
        <authorList>
            <consortium name="US DOE Joint Genome Institute (JGI-PGF)"/>
            <person name="Walter F."/>
            <person name="Albersmeier A."/>
            <person name="Kalinowski J."/>
            <person name="Ruckert C."/>
        </authorList>
    </citation>
    <scope>NUCLEOTIDE SEQUENCE</scope>
    <source>
        <strain evidence="7">VKM Ac-1321</strain>
    </source>
</reference>
<dbReference type="InterPro" id="IPR003740">
    <property type="entry name" value="YitT"/>
</dbReference>
<dbReference type="PANTHER" id="PTHR33545:SF5">
    <property type="entry name" value="UPF0750 MEMBRANE PROTEIN YITT"/>
    <property type="match status" value="1"/>
</dbReference>
<dbReference type="PANTHER" id="PTHR33545">
    <property type="entry name" value="UPF0750 MEMBRANE PROTEIN YITT-RELATED"/>
    <property type="match status" value="1"/>
</dbReference>
<dbReference type="InterPro" id="IPR051461">
    <property type="entry name" value="UPF0750_membrane"/>
</dbReference>
<feature type="transmembrane region" description="Helical" evidence="6">
    <location>
        <begin position="78"/>
        <end position="105"/>
    </location>
</feature>
<evidence type="ECO:0000256" key="3">
    <source>
        <dbReference type="ARBA" id="ARBA00022692"/>
    </source>
</evidence>
<evidence type="ECO:0000256" key="5">
    <source>
        <dbReference type="ARBA" id="ARBA00023136"/>
    </source>
</evidence>
<keyword evidence="5 6" id="KW-0472">Membrane</keyword>
<dbReference type="Pfam" id="PF02588">
    <property type="entry name" value="YitT_membrane"/>
    <property type="match status" value="1"/>
</dbReference>
<gene>
    <name evidence="7" type="ORF">GCM10017581_028610</name>
</gene>
<evidence type="ECO:0000256" key="1">
    <source>
        <dbReference type="ARBA" id="ARBA00004651"/>
    </source>
</evidence>
<sequence>MLVRTMSGISLLHPRVMDVGRIDPLYAALAGNLAVGVGLLILFRHDASLGGFNVVALVCQERLGWRAGHVQLALDGTVILLGALVVPVQTVAVSALGAVVLNLVIAQNHRPGRYVAR</sequence>
<evidence type="ECO:0000313" key="7">
    <source>
        <dbReference type="EMBL" id="GLL01120.1"/>
    </source>
</evidence>
<keyword evidence="4 6" id="KW-1133">Transmembrane helix</keyword>